<evidence type="ECO:0000256" key="2">
    <source>
        <dbReference type="ARBA" id="ARBA00023015"/>
    </source>
</evidence>
<evidence type="ECO:0000259" key="5">
    <source>
        <dbReference type="PROSITE" id="PS50995"/>
    </source>
</evidence>
<evidence type="ECO:0000256" key="3">
    <source>
        <dbReference type="ARBA" id="ARBA00023125"/>
    </source>
</evidence>
<organism evidence="6 7">
    <name type="scientific">Mobilicoccus pelagius NBRC 104925</name>
    <dbReference type="NCBI Taxonomy" id="1089455"/>
    <lineage>
        <taxon>Bacteria</taxon>
        <taxon>Bacillati</taxon>
        <taxon>Actinomycetota</taxon>
        <taxon>Actinomycetes</taxon>
        <taxon>Micrococcales</taxon>
        <taxon>Dermatophilaceae</taxon>
        <taxon>Mobilicoccus</taxon>
    </lineage>
</organism>
<dbReference type="AlphaFoldDB" id="H5UU69"/>
<evidence type="ECO:0000313" key="6">
    <source>
        <dbReference type="EMBL" id="GAB49277.1"/>
    </source>
</evidence>
<dbReference type="RefSeq" id="WP_009760547.1">
    <property type="nucleotide sequence ID" value="NZ_BAFE01000076.1"/>
</dbReference>
<sequence length="147" mass="16073">MPTPPETPRLDDQLCFALYAASRATVNAYRECLGRLGLTYPQFVTLLALWEHDGVGVGELGARLRLDNSTLSPLLKRMEAMGLVERRRSTADGRCVEVFLTPAGAAMAEPASAAHREVAGRLRLTPEEAETLRTLTHRLTTTLEGTP</sequence>
<evidence type="ECO:0000256" key="1">
    <source>
        <dbReference type="ARBA" id="ARBA00004496"/>
    </source>
</evidence>
<dbReference type="InterPro" id="IPR039422">
    <property type="entry name" value="MarR/SlyA-like"/>
</dbReference>
<dbReference type="PANTHER" id="PTHR33164">
    <property type="entry name" value="TRANSCRIPTIONAL REGULATOR, MARR FAMILY"/>
    <property type="match status" value="1"/>
</dbReference>
<dbReference type="STRING" id="1089455.MOPEL_099_00770"/>
<dbReference type="InterPro" id="IPR000835">
    <property type="entry name" value="HTH_MarR-typ"/>
</dbReference>
<dbReference type="GO" id="GO:0003700">
    <property type="term" value="F:DNA-binding transcription factor activity"/>
    <property type="evidence" value="ECO:0007669"/>
    <property type="project" value="InterPro"/>
</dbReference>
<dbReference type="SMART" id="SM00347">
    <property type="entry name" value="HTH_MARR"/>
    <property type="match status" value="1"/>
</dbReference>
<keyword evidence="2" id="KW-0805">Transcription regulation</keyword>
<dbReference type="Proteomes" id="UP000004367">
    <property type="component" value="Unassembled WGS sequence"/>
</dbReference>
<feature type="domain" description="HTH marR-type" evidence="5">
    <location>
        <begin position="11"/>
        <end position="141"/>
    </location>
</feature>
<evidence type="ECO:0000313" key="7">
    <source>
        <dbReference type="Proteomes" id="UP000004367"/>
    </source>
</evidence>
<dbReference type="Pfam" id="PF01047">
    <property type="entry name" value="MarR"/>
    <property type="match status" value="1"/>
</dbReference>
<dbReference type="InterPro" id="IPR023187">
    <property type="entry name" value="Tscrpt_reg_MarR-type_CS"/>
</dbReference>
<dbReference type="GO" id="GO:0003677">
    <property type="term" value="F:DNA binding"/>
    <property type="evidence" value="ECO:0007669"/>
    <property type="project" value="UniProtKB-KW"/>
</dbReference>
<dbReference type="Gene3D" id="1.10.10.10">
    <property type="entry name" value="Winged helix-like DNA-binding domain superfamily/Winged helix DNA-binding domain"/>
    <property type="match status" value="1"/>
</dbReference>
<dbReference type="EMBL" id="BAFE01000076">
    <property type="protein sequence ID" value="GAB49277.1"/>
    <property type="molecule type" value="Genomic_DNA"/>
</dbReference>
<dbReference type="PANTHER" id="PTHR33164:SF5">
    <property type="entry name" value="ORGANIC HYDROPEROXIDE RESISTANCE TRANSCRIPTIONAL REGULATOR"/>
    <property type="match status" value="1"/>
</dbReference>
<accession>H5UU69</accession>
<keyword evidence="7" id="KW-1185">Reference proteome</keyword>
<gene>
    <name evidence="6" type="ORF">MOPEL_099_00770</name>
</gene>
<dbReference type="GO" id="GO:0006950">
    <property type="term" value="P:response to stress"/>
    <property type="evidence" value="ECO:0007669"/>
    <property type="project" value="TreeGrafter"/>
</dbReference>
<comment type="caution">
    <text evidence="6">The sequence shown here is derived from an EMBL/GenBank/DDBJ whole genome shotgun (WGS) entry which is preliminary data.</text>
</comment>
<dbReference type="InterPro" id="IPR036388">
    <property type="entry name" value="WH-like_DNA-bd_sf"/>
</dbReference>
<proteinExistence type="predicted"/>
<dbReference type="OrthoDB" id="9806864at2"/>
<reference evidence="6 7" key="1">
    <citation type="submission" date="2012-02" db="EMBL/GenBank/DDBJ databases">
        <title>Whole genome shotgun sequence of Mobilicoccus pelagius NBRC 104925.</title>
        <authorList>
            <person name="Yoshida Y."/>
            <person name="Hosoyama A."/>
            <person name="Tsuchikane K."/>
            <person name="Katsumata H."/>
            <person name="Yamazaki S."/>
            <person name="Fujita N."/>
        </authorList>
    </citation>
    <scope>NUCLEOTIDE SEQUENCE [LARGE SCALE GENOMIC DNA]</scope>
    <source>
        <strain evidence="6 7">NBRC 104925</strain>
    </source>
</reference>
<keyword evidence="3" id="KW-0238">DNA-binding</keyword>
<dbReference type="InterPro" id="IPR036390">
    <property type="entry name" value="WH_DNA-bd_sf"/>
</dbReference>
<dbReference type="GO" id="GO:0005737">
    <property type="term" value="C:cytoplasm"/>
    <property type="evidence" value="ECO:0007669"/>
    <property type="project" value="UniProtKB-SubCell"/>
</dbReference>
<dbReference type="CDD" id="cd00090">
    <property type="entry name" value="HTH_ARSR"/>
    <property type="match status" value="1"/>
</dbReference>
<dbReference type="eggNOG" id="COG1846">
    <property type="taxonomic scope" value="Bacteria"/>
</dbReference>
<name>H5UU69_9MICO</name>
<comment type="subcellular location">
    <subcellularLocation>
        <location evidence="1">Cytoplasm</location>
    </subcellularLocation>
</comment>
<dbReference type="InterPro" id="IPR011991">
    <property type="entry name" value="ArsR-like_HTH"/>
</dbReference>
<dbReference type="SUPFAM" id="SSF46785">
    <property type="entry name" value="Winged helix' DNA-binding domain"/>
    <property type="match status" value="1"/>
</dbReference>
<dbReference type="PROSITE" id="PS01117">
    <property type="entry name" value="HTH_MARR_1"/>
    <property type="match status" value="1"/>
</dbReference>
<dbReference type="PROSITE" id="PS50995">
    <property type="entry name" value="HTH_MARR_2"/>
    <property type="match status" value="1"/>
</dbReference>
<protein>
    <submittedName>
        <fullName evidence="6">Putative MarR family transcriptional regulator</fullName>
    </submittedName>
</protein>
<keyword evidence="4" id="KW-0804">Transcription</keyword>
<evidence type="ECO:0000256" key="4">
    <source>
        <dbReference type="ARBA" id="ARBA00023163"/>
    </source>
</evidence>